<dbReference type="EMBL" id="MEXN01000009">
    <property type="protein sequence ID" value="OGD03111.1"/>
    <property type="molecule type" value="Genomic_DNA"/>
</dbReference>
<dbReference type="Proteomes" id="UP000177080">
    <property type="component" value="Unassembled WGS sequence"/>
</dbReference>
<dbReference type="STRING" id="1797259.A2989_02230"/>
<feature type="region of interest" description="Disordered" evidence="1">
    <location>
        <begin position="224"/>
        <end position="313"/>
    </location>
</feature>
<comment type="caution">
    <text evidence="2">The sequence shown here is derived from an EMBL/GenBank/DDBJ whole genome shotgun (WGS) entry which is preliminary data.</text>
</comment>
<organism evidence="2 3">
    <name type="scientific">Candidatus Amesbacteria bacterium RIFCSPLOWO2_01_FULL_48_25</name>
    <dbReference type="NCBI Taxonomy" id="1797259"/>
    <lineage>
        <taxon>Bacteria</taxon>
        <taxon>Candidatus Amesiibacteriota</taxon>
    </lineage>
</organism>
<name>A0A1F4ZAF8_9BACT</name>
<proteinExistence type="predicted"/>
<evidence type="ECO:0000256" key="1">
    <source>
        <dbReference type="SAM" id="MobiDB-lite"/>
    </source>
</evidence>
<evidence type="ECO:0000313" key="3">
    <source>
        <dbReference type="Proteomes" id="UP000177080"/>
    </source>
</evidence>
<gene>
    <name evidence="2" type="ORF">A2989_02230</name>
</gene>
<protein>
    <submittedName>
        <fullName evidence="2">Uncharacterized protein</fullName>
    </submittedName>
</protein>
<sequence>MPADPNMTEQDRGVSRSELAVRLMEGFRKGGNVVELEFDEVQTAELMRMVVQKGLEREKMIEAGVVGLSVVMDPSEETHDKGIVKGMVNVQKPVEAKEVPVMLFLGNDEQSPGKLKLIDLRVNGRWGPALKMTGGEKKVRESLEDINGLMDEVLRDQLEGEGIVYTGSEKKFEKGKFHLKVGKLEAGVGDATPQPKVVLEARPQAVEDGGEEKLYEVRQTIRAEAVAVPPTPPGAPRSGSPAGEQEVDFVDKLRSQFAGGAGGAGGERGGGAPPVTPEEPFDTEALLNAARRSRGSGESGSEEEKKAEGVRGEWEKLKKQWRSASLGEKAALAASLGLAVLHVADEAAEFIQAFRRTRPVTGGLIERMGKMFRRGRGGETSSGGPSQEEVLVAEEEKDKPQSWLVPGLLRPNWRKIEDELEGFLGEDPEKLTEEGRNKRKKQEKDWMKWKRRIWAAAERDGYLHPAAVLDKQIGEVPRGQRAASEVVRAWRDVKDLVGQVSSIGWEATAIGAYPEKYHAGYRKAYGSDVRGSGLLAERKNTLERYISLRQMEADGEEGSERYKVLKREQGLLGVGIIPPDMKSIGDELVEGVRKGRIKRSQYLGENGGERGVPAGAREAAPAGAVASGAAVEGGRHGVGEGGAGSTGLTAEGQFYYFAVQNKTTPEELAALKLMTPDQLKAWLSGRINERDTAVKPEDVETALKYGLDFIAAVRKGERISAEGGRLLSDELNETWGDRERFDATFRTFELASKGDLAAACEEGQKGNLTWLMREFYSGESGVKRLTRLWRKTFPVMLAMEKSRDRVQEYLDSSSTGSDNSVLREIATELNIPVTEVEFGVKVWRLFGFQAKWDAFLGTKKEGMRSWSGIRRYNKEDETLAIIMNFQRQAKKYHIGGRDVLWNAVNTEFGDVFDYMASDGKLTELGLGRNGSFKTGLLSEGNVSKLGSLDFQEWDKDGMIMPGWLSAAKHAHNTTKILTKWLDKPSEETVLELRRSGFLYLFTNPWGKMHEGDPAQVLKDIGVDKRGVVPKEFDDDNRKWLAYYAVAKMTYDLMTGRFTPRKYWKSTGVIIDPEKQLALARKLFLGDRPTGEDLVLGEKMVKLSGASELAAGGGEALGILGNLISSALKAGGMLK</sequence>
<feature type="compositionally biased region" description="Gly residues" evidence="1">
    <location>
        <begin position="259"/>
        <end position="272"/>
    </location>
</feature>
<dbReference type="AlphaFoldDB" id="A0A1F4ZAF8"/>
<evidence type="ECO:0000313" key="2">
    <source>
        <dbReference type="EMBL" id="OGD03111.1"/>
    </source>
</evidence>
<accession>A0A1F4ZAF8</accession>
<feature type="compositionally biased region" description="Basic and acidic residues" evidence="1">
    <location>
        <begin position="302"/>
        <end position="313"/>
    </location>
</feature>
<reference evidence="2 3" key="1">
    <citation type="journal article" date="2016" name="Nat. Commun.">
        <title>Thousands of microbial genomes shed light on interconnected biogeochemical processes in an aquifer system.</title>
        <authorList>
            <person name="Anantharaman K."/>
            <person name="Brown C.T."/>
            <person name="Hug L.A."/>
            <person name="Sharon I."/>
            <person name="Castelle C.J."/>
            <person name="Probst A.J."/>
            <person name="Thomas B.C."/>
            <person name="Singh A."/>
            <person name="Wilkins M.J."/>
            <person name="Karaoz U."/>
            <person name="Brodie E.L."/>
            <person name="Williams K.H."/>
            <person name="Hubbard S.S."/>
            <person name="Banfield J.F."/>
        </authorList>
    </citation>
    <scope>NUCLEOTIDE SEQUENCE [LARGE SCALE GENOMIC DNA]</scope>
</reference>